<evidence type="ECO:0000259" key="4">
    <source>
        <dbReference type="Pfam" id="PF08276"/>
    </source>
</evidence>
<sequence length="244" mass="28725">MRTLYSYGFKLIKESGTFYFTYTLPNASILMRFQIRPDGIEEQLRWDEGTSKWSIVQLQPSNDCEVYNRCGAYGICNVMEKPICSCLIKGFVPKYESEWEGENCLKNCSCHAYVFVSGINCMVRSRDLIDMQRFVDGGNDLYIRVARSELETSQFRRFVRFVWFFGVVVLRILDWAWARARARASGADAIEWWTFIAPERLPWDRKDFFKERKQQQHERPSLDASPRWLLRSVGISRVSQQTSR</sequence>
<feature type="domain" description="Apple" evidence="4">
    <location>
        <begin position="102"/>
        <end position="131"/>
    </location>
</feature>
<keyword evidence="1" id="KW-0732">Signal</keyword>
<accession>A0AAV6KZA1</accession>
<proteinExistence type="predicted"/>
<evidence type="ECO:0008006" key="7">
    <source>
        <dbReference type="Google" id="ProtNLM"/>
    </source>
</evidence>
<keyword evidence="2" id="KW-1015">Disulfide bond</keyword>
<evidence type="ECO:0000313" key="5">
    <source>
        <dbReference type="EMBL" id="KAG5557594.1"/>
    </source>
</evidence>
<protein>
    <recommendedName>
        <fullName evidence="7">S-locus glycoprotein domain-containing protein</fullName>
    </recommendedName>
</protein>
<feature type="domain" description="S-locus glycoprotein" evidence="3">
    <location>
        <begin position="5"/>
        <end position="94"/>
    </location>
</feature>
<evidence type="ECO:0000259" key="3">
    <source>
        <dbReference type="Pfam" id="PF00954"/>
    </source>
</evidence>
<keyword evidence="6" id="KW-1185">Reference proteome</keyword>
<dbReference type="CDD" id="cd01098">
    <property type="entry name" value="PAN_AP_plant"/>
    <property type="match status" value="1"/>
</dbReference>
<dbReference type="Pfam" id="PF08276">
    <property type="entry name" value="PAN_2"/>
    <property type="match status" value="1"/>
</dbReference>
<dbReference type="PANTHER" id="PTHR32444:SF242">
    <property type="entry name" value="G-TYPE LECTIN S-RECEPTOR-LIKE SERINE_THREONINE-PROTEIN KINASE RKS1"/>
    <property type="match status" value="1"/>
</dbReference>
<evidence type="ECO:0000313" key="6">
    <source>
        <dbReference type="Proteomes" id="UP000823749"/>
    </source>
</evidence>
<dbReference type="InterPro" id="IPR000858">
    <property type="entry name" value="S_locus_glycoprot_dom"/>
</dbReference>
<comment type="caution">
    <text evidence="5">The sequence shown here is derived from an EMBL/GenBank/DDBJ whole genome shotgun (WGS) entry which is preliminary data.</text>
</comment>
<dbReference type="Pfam" id="PF00954">
    <property type="entry name" value="S_locus_glycop"/>
    <property type="match status" value="1"/>
</dbReference>
<dbReference type="PANTHER" id="PTHR32444">
    <property type="entry name" value="BULB-TYPE LECTIN DOMAIN-CONTAINING PROTEIN"/>
    <property type="match status" value="1"/>
</dbReference>
<name>A0AAV6KZA1_9ERIC</name>
<gene>
    <name evidence="5" type="ORF">RHGRI_007744</name>
</gene>
<dbReference type="EMBL" id="JACTNZ010000003">
    <property type="protein sequence ID" value="KAG5557594.1"/>
    <property type="molecule type" value="Genomic_DNA"/>
</dbReference>
<reference evidence="5" key="1">
    <citation type="submission" date="2020-08" db="EMBL/GenBank/DDBJ databases">
        <title>Plant Genome Project.</title>
        <authorList>
            <person name="Zhang R.-G."/>
        </authorList>
    </citation>
    <scope>NUCLEOTIDE SEQUENCE</scope>
    <source>
        <strain evidence="5">WSP0</strain>
        <tissue evidence="5">Leaf</tissue>
    </source>
</reference>
<dbReference type="GO" id="GO:0048544">
    <property type="term" value="P:recognition of pollen"/>
    <property type="evidence" value="ECO:0007669"/>
    <property type="project" value="InterPro"/>
</dbReference>
<dbReference type="InterPro" id="IPR003609">
    <property type="entry name" value="Pan_app"/>
</dbReference>
<evidence type="ECO:0000256" key="1">
    <source>
        <dbReference type="ARBA" id="ARBA00022729"/>
    </source>
</evidence>
<organism evidence="5 6">
    <name type="scientific">Rhododendron griersonianum</name>
    <dbReference type="NCBI Taxonomy" id="479676"/>
    <lineage>
        <taxon>Eukaryota</taxon>
        <taxon>Viridiplantae</taxon>
        <taxon>Streptophyta</taxon>
        <taxon>Embryophyta</taxon>
        <taxon>Tracheophyta</taxon>
        <taxon>Spermatophyta</taxon>
        <taxon>Magnoliopsida</taxon>
        <taxon>eudicotyledons</taxon>
        <taxon>Gunneridae</taxon>
        <taxon>Pentapetalae</taxon>
        <taxon>asterids</taxon>
        <taxon>Ericales</taxon>
        <taxon>Ericaceae</taxon>
        <taxon>Ericoideae</taxon>
        <taxon>Rhodoreae</taxon>
        <taxon>Rhododendron</taxon>
    </lineage>
</organism>
<dbReference type="AlphaFoldDB" id="A0AAV6KZA1"/>
<evidence type="ECO:0000256" key="2">
    <source>
        <dbReference type="ARBA" id="ARBA00023157"/>
    </source>
</evidence>
<dbReference type="Proteomes" id="UP000823749">
    <property type="component" value="Chromosome 3"/>
</dbReference>